<evidence type="ECO:0000313" key="5">
    <source>
        <dbReference type="Proteomes" id="UP001163828"/>
    </source>
</evidence>
<dbReference type="InterPro" id="IPR036322">
    <property type="entry name" value="WD40_repeat_dom_sf"/>
</dbReference>
<evidence type="ECO:0000256" key="1">
    <source>
        <dbReference type="ARBA" id="ARBA00022737"/>
    </source>
</evidence>
<name>A0ABQ8Q632_9AGAR</name>
<keyword evidence="1" id="KW-0677">Repeat</keyword>
<dbReference type="EMBL" id="MU790731">
    <property type="protein sequence ID" value="KAJ3993976.1"/>
    <property type="molecule type" value="Genomic_DNA"/>
</dbReference>
<dbReference type="SUPFAM" id="SSF50978">
    <property type="entry name" value="WD40 repeat-like"/>
    <property type="match status" value="1"/>
</dbReference>
<dbReference type="InterPro" id="IPR015943">
    <property type="entry name" value="WD40/YVTN_repeat-like_dom_sf"/>
</dbReference>
<keyword evidence="2" id="KW-0175">Coiled coil</keyword>
<dbReference type="Pfam" id="PF24883">
    <property type="entry name" value="NPHP3_N"/>
    <property type="match status" value="1"/>
</dbReference>
<protein>
    <recommendedName>
        <fullName evidence="3">Nephrocystin 3-like N-terminal domain-containing protein</fullName>
    </recommendedName>
</protein>
<dbReference type="Gene3D" id="2.130.10.10">
    <property type="entry name" value="YVTN repeat-like/Quinoprotein amine dehydrogenase"/>
    <property type="match status" value="2"/>
</dbReference>
<keyword evidence="5" id="KW-1185">Reference proteome</keyword>
<accession>A0ABQ8Q632</accession>
<feature type="domain" description="Nephrocystin 3-like N-terminal" evidence="3">
    <location>
        <begin position="250"/>
        <end position="402"/>
    </location>
</feature>
<dbReference type="InterPro" id="IPR027417">
    <property type="entry name" value="P-loop_NTPase"/>
</dbReference>
<gene>
    <name evidence="4" type="ORF">F5050DRAFT_1777933</name>
</gene>
<organism evidence="4 5">
    <name type="scientific">Lentinula boryana</name>
    <dbReference type="NCBI Taxonomy" id="40481"/>
    <lineage>
        <taxon>Eukaryota</taxon>
        <taxon>Fungi</taxon>
        <taxon>Dikarya</taxon>
        <taxon>Basidiomycota</taxon>
        <taxon>Agaricomycotina</taxon>
        <taxon>Agaricomycetes</taxon>
        <taxon>Agaricomycetidae</taxon>
        <taxon>Agaricales</taxon>
        <taxon>Marasmiineae</taxon>
        <taxon>Omphalotaceae</taxon>
        <taxon>Lentinula</taxon>
    </lineage>
</organism>
<dbReference type="SUPFAM" id="SSF52540">
    <property type="entry name" value="P-loop containing nucleoside triphosphate hydrolases"/>
    <property type="match status" value="1"/>
</dbReference>
<reference evidence="4" key="1">
    <citation type="submission" date="2022-08" db="EMBL/GenBank/DDBJ databases">
        <authorList>
            <consortium name="DOE Joint Genome Institute"/>
            <person name="Min B."/>
            <person name="Riley R."/>
            <person name="Sierra-Patev S."/>
            <person name="Naranjo-Ortiz M."/>
            <person name="Looney B."/>
            <person name="Konkel Z."/>
            <person name="Slot J.C."/>
            <person name="Sakamoto Y."/>
            <person name="Steenwyk J.L."/>
            <person name="Rokas A."/>
            <person name="Carro J."/>
            <person name="Camarero S."/>
            <person name="Ferreira P."/>
            <person name="Molpeceres G."/>
            <person name="Ruiz-Duenas F.J."/>
            <person name="Serrano A."/>
            <person name="Henrissat B."/>
            <person name="Drula E."/>
            <person name="Hughes K.W."/>
            <person name="Mata J.L."/>
            <person name="Ishikawa N.K."/>
            <person name="Vargas-Isla R."/>
            <person name="Ushijima S."/>
            <person name="Smith C.A."/>
            <person name="Ahrendt S."/>
            <person name="Andreopoulos W."/>
            <person name="He G."/>
            <person name="Labutti K."/>
            <person name="Lipzen A."/>
            <person name="Ng V."/>
            <person name="Sandor L."/>
            <person name="Barry K."/>
            <person name="Martinez A.T."/>
            <person name="Xiao Y."/>
            <person name="Gibbons J.G."/>
            <person name="Terashima K."/>
            <person name="Hibbett D.S."/>
            <person name="Grigoriev I.V."/>
        </authorList>
    </citation>
    <scope>NUCLEOTIDE SEQUENCE</scope>
    <source>
        <strain evidence="4">TFB10827</strain>
    </source>
</reference>
<sequence>MARIVQTFTSLLRSLSSRKNVHEVEDIVDDSIDFIQASQQQPPSPKSRAIPGTISGCAKLLLDLLGCVSDYVPLAGLGAMVTGLQALFEQYEKLDQNNADIEDLHQNLERLIKHIQDLKDDLPESLKKFLNVQLAPDIEIVTNDIKMEIDNLKKPTKFSKYFSAAHDSKTIADLAKRVNSMFTDIMAQLQRTTFRVTIDNKMKIDTMAPQVDASRRQLVNDKLIKAPNALPDNFGRKACLSGTRSGVLKRIEDWIRVNTTPQIFCLSGASGTGKTAIAVSICQQMLEISTDLQFAGFFCSSTFDDASNPKYIFPTLAGQLASRNNTIYSVLEPTLMKQDPTHGSGKTQFEKLLVEPLSSANGTTLLVVDGLDECRSFPEALEVLTSLSENVSKIPSLKLLICCCSDSQIFLKISEDPSGYRCYSLDDVSMPELRHDLRLLLAVELQSRGFGQDNIISLCDVINNAHCSFFAALTACEELSLLSLDSSKQVDVFKSLLSRGMNNIYESLIRRALSNVNNDGDPDEPFPKGLYAALTIVAFGKNSLELPGLSKLLEIPIDHLGAFFSGFSENILSIHNETILIHHTSFQEYLKDGKLVQVDDPSLRDCIHLYITEVLFRTMNLYLHRHISGSGGFRTRSPDSYNLRQPTGNDNEITPTLSYACCYWSEHLAMIVREDTRSLFSTLQEFFRRHLLHWLEVLAALGDMERVPLIFTNLLKWIENHCDSTLDEILSFKSFICDAQASFALCRTAMESSPHQVYHSFLLPWTTSGRRLAETYRHVEASVAIAEVSCHRRQMLAIEPINDEPMIIKLSHDATRVAVVRESCIAIGENVKGFEVFLNDSKSQSYIDASFVGKDHILVTTLSSSGYAEIHLWNVVLKKIEKTLLQQYQATESKLLPVLALLSENGKSPSLVALLTTSRVRVWEVQTWSEQLSIQCRKDQDPGHMLLALSPHHILIGLRLRGFPRKTKTVYLDFTEAPRCASFTFDGDTLAIAGDTLISLYSHVLENNASKISPTSVLSITRSITSLVFSPRESYLVATGKSFLWAWNILEGEQPLMRLRNEEKQTVSSVVFSDDGRYLHCAHICPGSRTALFDMRIMEEPLSAQMPVTALAMSSSGKIATGSNNGAVAIWNSSMTHVLRYWKRERHPSAVISISFSKDGKYIASISPERVYIRSTNSDFGSDEIAQRLTVQSLPDSNSQFLRPCAFSRDASLFVCIIEADTHPRSVKIWKMASWNLLGGFELDSQDYSPSEEIQSISLSQEGDRFAISGKRNTLAVYTLTYNDSSIRVENIQRIRVSGRPPLHLDDKYILSTAGTFADEQGLDSVAEIPLADAFIRDGWIVDPEGRQRCWIPFGEDICDWASYRSLLVICTKTLGNVILVSVRSLQ</sequence>
<feature type="coiled-coil region" evidence="2">
    <location>
        <begin position="84"/>
        <end position="121"/>
    </location>
</feature>
<evidence type="ECO:0000256" key="2">
    <source>
        <dbReference type="SAM" id="Coils"/>
    </source>
</evidence>
<dbReference type="PANTHER" id="PTHR10039">
    <property type="entry name" value="AMELOGENIN"/>
    <property type="match status" value="1"/>
</dbReference>
<dbReference type="Proteomes" id="UP001163828">
    <property type="component" value="Unassembled WGS sequence"/>
</dbReference>
<dbReference type="InterPro" id="IPR056884">
    <property type="entry name" value="NPHP3-like_N"/>
</dbReference>
<evidence type="ECO:0000313" key="4">
    <source>
        <dbReference type="EMBL" id="KAJ3993976.1"/>
    </source>
</evidence>
<dbReference type="PANTHER" id="PTHR10039:SF14">
    <property type="entry name" value="NACHT DOMAIN-CONTAINING PROTEIN"/>
    <property type="match status" value="1"/>
</dbReference>
<evidence type="ECO:0000259" key="3">
    <source>
        <dbReference type="Pfam" id="PF24883"/>
    </source>
</evidence>
<proteinExistence type="predicted"/>
<dbReference type="Gene3D" id="3.40.50.300">
    <property type="entry name" value="P-loop containing nucleotide triphosphate hydrolases"/>
    <property type="match status" value="1"/>
</dbReference>
<dbReference type="InterPro" id="IPR001680">
    <property type="entry name" value="WD40_rpt"/>
</dbReference>
<comment type="caution">
    <text evidence="4">The sequence shown here is derived from an EMBL/GenBank/DDBJ whole genome shotgun (WGS) entry which is preliminary data.</text>
</comment>
<dbReference type="SMART" id="SM00320">
    <property type="entry name" value="WD40"/>
    <property type="match status" value="5"/>
</dbReference>